<accession>A0AAV1E0Y5</accession>
<reference evidence="1" key="1">
    <citation type="submission" date="2023-03" db="EMBL/GenBank/DDBJ databases">
        <authorList>
            <person name="Julca I."/>
        </authorList>
    </citation>
    <scope>NUCLEOTIDE SEQUENCE</scope>
</reference>
<dbReference type="AlphaFoldDB" id="A0AAV1E0Y5"/>
<dbReference type="Proteomes" id="UP001161247">
    <property type="component" value="Chromosome 7"/>
</dbReference>
<sequence length="210" mass="24776">MKIDEEDVVAVLNLPRDPRKVLDTSKGGDNYEYYELVQEWKGRWGGVPTNAVIEDNLVKRNDAGVNFERDFIVFVVSSFLYGHKNTKCKFKVLKSLKDVEKIKDYNWCQYTIKALVESQIKWRVKRTESFYFEPLTLLVLCYLDRTEYMYSEPRVFPVIKNWDTDKIKIRSDMEISGDEFGNVRVHDHLNIPLEQKVEDEDSQQKSNCDN</sequence>
<evidence type="ECO:0000313" key="1">
    <source>
        <dbReference type="EMBL" id="CAI9112573.1"/>
    </source>
</evidence>
<dbReference type="PANTHER" id="PTHR34835:SF90">
    <property type="entry name" value="AMINOTRANSFERASE-LIKE PLANT MOBILE DOMAIN-CONTAINING PROTEIN"/>
    <property type="match status" value="1"/>
</dbReference>
<keyword evidence="2" id="KW-1185">Reference proteome</keyword>
<name>A0AAV1E0Y5_OLDCO</name>
<gene>
    <name evidence="1" type="ORF">OLC1_LOCUS19738</name>
</gene>
<proteinExistence type="predicted"/>
<dbReference type="EMBL" id="OX459124">
    <property type="protein sequence ID" value="CAI9112573.1"/>
    <property type="molecule type" value="Genomic_DNA"/>
</dbReference>
<evidence type="ECO:0000313" key="2">
    <source>
        <dbReference type="Proteomes" id="UP001161247"/>
    </source>
</evidence>
<organism evidence="1 2">
    <name type="scientific">Oldenlandia corymbosa var. corymbosa</name>
    <dbReference type="NCBI Taxonomy" id="529605"/>
    <lineage>
        <taxon>Eukaryota</taxon>
        <taxon>Viridiplantae</taxon>
        <taxon>Streptophyta</taxon>
        <taxon>Embryophyta</taxon>
        <taxon>Tracheophyta</taxon>
        <taxon>Spermatophyta</taxon>
        <taxon>Magnoliopsida</taxon>
        <taxon>eudicotyledons</taxon>
        <taxon>Gunneridae</taxon>
        <taxon>Pentapetalae</taxon>
        <taxon>asterids</taxon>
        <taxon>lamiids</taxon>
        <taxon>Gentianales</taxon>
        <taxon>Rubiaceae</taxon>
        <taxon>Rubioideae</taxon>
        <taxon>Spermacoceae</taxon>
        <taxon>Hedyotis-Oldenlandia complex</taxon>
        <taxon>Oldenlandia</taxon>
    </lineage>
</organism>
<dbReference type="PANTHER" id="PTHR34835">
    <property type="entry name" value="OS07G0283600 PROTEIN-RELATED"/>
    <property type="match status" value="1"/>
</dbReference>
<protein>
    <submittedName>
        <fullName evidence="1">OLC1v1013039C1</fullName>
    </submittedName>
</protein>